<accession>A0ABR9AIJ5</accession>
<evidence type="ECO:0000313" key="3">
    <source>
        <dbReference type="Proteomes" id="UP000647133"/>
    </source>
</evidence>
<protein>
    <submittedName>
        <fullName evidence="2">DUF4271 domain-containing protein</fullName>
    </submittedName>
</protein>
<dbReference type="EMBL" id="JACYTQ010000002">
    <property type="protein sequence ID" value="MBD8488334.1"/>
    <property type="molecule type" value="Genomic_DNA"/>
</dbReference>
<evidence type="ECO:0000256" key="1">
    <source>
        <dbReference type="SAM" id="Phobius"/>
    </source>
</evidence>
<feature type="transmembrane region" description="Helical" evidence="1">
    <location>
        <begin position="316"/>
        <end position="335"/>
    </location>
</feature>
<sequence length="368" mass="41756">MKLFARLFLFCFGLLIVATVQGQVLENYNPKISIKHKGGLLPSPVMAAVELDITDFPKASFDIQVPKESAVFLGDKLWFYTKSDTNFITSMKTIEGLIQSDSLGKVELLIYKSGIDEDAISIKKGIFKKASGVTEGKNAEGNLLRIKDEVKDFLIVALIVILALVAIFKVTYPLVFQSALRPVAVFSDEFSDSSSGGKVFSSDVLFYLLVFSMLVSLFIMSAIHFMDVPLLEEFLEGNLNYLFLVWLSGTAIFMVLSFLKYFWIKLFAVIYQLDRLDFSQFFYLVRGLLIVLLFLFVVIFGFYLQGTTAMDQIMNYAVTLFLLVYLLGIFRLFYLMLKKVPFKSYHLFSYLCTSEMVPFLLIVKIVMG</sequence>
<dbReference type="Proteomes" id="UP000647133">
    <property type="component" value="Unassembled WGS sequence"/>
</dbReference>
<comment type="caution">
    <text evidence="2">The sequence shown here is derived from an EMBL/GenBank/DDBJ whole genome shotgun (WGS) entry which is preliminary data.</text>
</comment>
<feature type="transmembrane region" description="Helical" evidence="1">
    <location>
        <begin position="243"/>
        <end position="263"/>
    </location>
</feature>
<feature type="transmembrane region" description="Helical" evidence="1">
    <location>
        <begin position="153"/>
        <end position="172"/>
    </location>
</feature>
<name>A0ABR9AIJ5_9BACT</name>
<keyword evidence="1" id="KW-1133">Transmembrane helix</keyword>
<organism evidence="2 3">
    <name type="scientific">Echinicola arenosa</name>
    <dbReference type="NCBI Taxonomy" id="2774144"/>
    <lineage>
        <taxon>Bacteria</taxon>
        <taxon>Pseudomonadati</taxon>
        <taxon>Bacteroidota</taxon>
        <taxon>Cytophagia</taxon>
        <taxon>Cytophagales</taxon>
        <taxon>Cyclobacteriaceae</taxon>
        <taxon>Echinicola</taxon>
    </lineage>
</organism>
<dbReference type="InterPro" id="IPR025367">
    <property type="entry name" value="DUF4271"/>
</dbReference>
<keyword evidence="1" id="KW-0472">Membrane</keyword>
<feature type="transmembrane region" description="Helical" evidence="1">
    <location>
        <begin position="283"/>
        <end position="304"/>
    </location>
</feature>
<proteinExistence type="predicted"/>
<keyword evidence="1" id="KW-0812">Transmembrane</keyword>
<dbReference type="Pfam" id="PF14093">
    <property type="entry name" value="DUF4271"/>
    <property type="match status" value="1"/>
</dbReference>
<keyword evidence="3" id="KW-1185">Reference proteome</keyword>
<gene>
    <name evidence="2" type="ORF">IFO69_06205</name>
</gene>
<reference evidence="2 3" key="1">
    <citation type="submission" date="2020-09" db="EMBL/GenBank/DDBJ databases">
        <title>Echinicola sp. CAU 1574 isolated from sand of Sido Beach.</title>
        <authorList>
            <person name="Kim W."/>
        </authorList>
    </citation>
    <scope>NUCLEOTIDE SEQUENCE [LARGE SCALE GENOMIC DNA]</scope>
    <source>
        <strain evidence="2 3">CAU 1574</strain>
    </source>
</reference>
<evidence type="ECO:0000313" key="2">
    <source>
        <dbReference type="EMBL" id="MBD8488334.1"/>
    </source>
</evidence>
<feature type="transmembrane region" description="Helical" evidence="1">
    <location>
        <begin position="347"/>
        <end position="367"/>
    </location>
</feature>
<feature type="transmembrane region" description="Helical" evidence="1">
    <location>
        <begin position="204"/>
        <end position="223"/>
    </location>
</feature>